<accession>A0ABS3FKV8</accession>
<proteinExistence type="predicted"/>
<evidence type="ECO:0000256" key="4">
    <source>
        <dbReference type="ARBA" id="ARBA00022989"/>
    </source>
</evidence>
<keyword evidence="8" id="KW-1185">Reference proteome</keyword>
<organism evidence="7 8">
    <name type="scientific">Phormidium pseudopriestleyi FRX01</name>
    <dbReference type="NCBI Taxonomy" id="1759528"/>
    <lineage>
        <taxon>Bacteria</taxon>
        <taxon>Bacillati</taxon>
        <taxon>Cyanobacteriota</taxon>
        <taxon>Cyanophyceae</taxon>
        <taxon>Oscillatoriophycideae</taxon>
        <taxon>Oscillatoriales</taxon>
        <taxon>Oscillatoriaceae</taxon>
        <taxon>Phormidium</taxon>
    </lineage>
</organism>
<evidence type="ECO:0000313" key="7">
    <source>
        <dbReference type="EMBL" id="MBO0347619.1"/>
    </source>
</evidence>
<evidence type="ECO:0000256" key="2">
    <source>
        <dbReference type="ARBA" id="ARBA00022475"/>
    </source>
</evidence>
<keyword evidence="2" id="KW-1003">Cell membrane</keyword>
<comment type="subcellular location">
    <subcellularLocation>
        <location evidence="1">Cell membrane</location>
        <topology evidence="1">Multi-pass membrane protein</topology>
    </subcellularLocation>
</comment>
<feature type="transmembrane region" description="Helical" evidence="6">
    <location>
        <begin position="127"/>
        <end position="146"/>
    </location>
</feature>
<dbReference type="Pfam" id="PF06146">
    <property type="entry name" value="PsiE"/>
    <property type="match status" value="1"/>
</dbReference>
<evidence type="ECO:0000256" key="5">
    <source>
        <dbReference type="ARBA" id="ARBA00023136"/>
    </source>
</evidence>
<dbReference type="EMBL" id="JAFLQW010000015">
    <property type="protein sequence ID" value="MBO0347619.1"/>
    <property type="molecule type" value="Genomic_DNA"/>
</dbReference>
<feature type="transmembrane region" description="Helical" evidence="6">
    <location>
        <begin position="65"/>
        <end position="87"/>
    </location>
</feature>
<keyword evidence="5 6" id="KW-0472">Membrane</keyword>
<sequence>MRRFRRWYYQISDGFRDDNFVYLTEQIQIAIAKVLSILMIIIILVAVCDLIIFLLQVLFTEPVGFLTNTLFKIFGLFLNVLISMEILENITAYMKKHTVQVELVIVTSLVAVARKIIIFDLEKYSEFALLGLAVAIFALSISYWIVRSLNSSSRRSD</sequence>
<keyword evidence="3 6" id="KW-0812">Transmembrane</keyword>
<dbReference type="InterPro" id="IPR020948">
    <property type="entry name" value="P_starv_induced_PsiE-like"/>
</dbReference>
<keyword evidence="4 6" id="KW-1133">Transmembrane helix</keyword>
<reference evidence="7 8" key="1">
    <citation type="submission" date="2021-03" db="EMBL/GenBank/DDBJ databases">
        <title>Metabolic Capacity of the Antarctic Cyanobacterium Phormidium pseudopriestleyi that Sustains Oxygenic Photosynthesis in the Presence of Hydrogen Sulfide.</title>
        <authorList>
            <person name="Lumian J.E."/>
            <person name="Jungblut A.D."/>
            <person name="Dillon M.L."/>
            <person name="Hawes I."/>
            <person name="Doran P.T."/>
            <person name="Mackey T.J."/>
            <person name="Dick G.J."/>
            <person name="Grettenberger C.L."/>
            <person name="Sumner D.Y."/>
        </authorList>
    </citation>
    <scope>NUCLEOTIDE SEQUENCE [LARGE SCALE GENOMIC DNA]</scope>
    <source>
        <strain evidence="7 8">FRX01</strain>
    </source>
</reference>
<protein>
    <submittedName>
        <fullName evidence="7">Phosphate-starvation-inducible PsiE family protein</fullName>
    </submittedName>
</protein>
<dbReference type="Proteomes" id="UP000664844">
    <property type="component" value="Unassembled WGS sequence"/>
</dbReference>
<evidence type="ECO:0000313" key="8">
    <source>
        <dbReference type="Proteomes" id="UP000664844"/>
    </source>
</evidence>
<evidence type="ECO:0000256" key="6">
    <source>
        <dbReference type="SAM" id="Phobius"/>
    </source>
</evidence>
<gene>
    <name evidence="7" type="ORF">J0895_00540</name>
</gene>
<evidence type="ECO:0000256" key="3">
    <source>
        <dbReference type="ARBA" id="ARBA00022692"/>
    </source>
</evidence>
<evidence type="ECO:0000256" key="1">
    <source>
        <dbReference type="ARBA" id="ARBA00004651"/>
    </source>
</evidence>
<comment type="caution">
    <text evidence="7">The sequence shown here is derived from an EMBL/GenBank/DDBJ whole genome shotgun (WGS) entry which is preliminary data.</text>
</comment>
<feature type="transmembrane region" description="Helical" evidence="6">
    <location>
        <begin position="34"/>
        <end position="59"/>
    </location>
</feature>
<name>A0ABS3FKV8_9CYAN</name>